<evidence type="ECO:0000313" key="2">
    <source>
        <dbReference type="Proteomes" id="UP000299102"/>
    </source>
</evidence>
<protein>
    <submittedName>
        <fullName evidence="1">Uncharacterized protein</fullName>
    </submittedName>
</protein>
<dbReference type="Gene3D" id="2.60.120.1000">
    <property type="match status" value="1"/>
</dbReference>
<dbReference type="OrthoDB" id="8939548at2759"/>
<dbReference type="Proteomes" id="UP000299102">
    <property type="component" value="Unassembled WGS sequence"/>
</dbReference>
<dbReference type="AlphaFoldDB" id="A0A4C1UL84"/>
<organism evidence="1 2">
    <name type="scientific">Eumeta variegata</name>
    <name type="common">Bagworm moth</name>
    <name type="synonym">Eumeta japonica</name>
    <dbReference type="NCBI Taxonomy" id="151549"/>
    <lineage>
        <taxon>Eukaryota</taxon>
        <taxon>Metazoa</taxon>
        <taxon>Ecdysozoa</taxon>
        <taxon>Arthropoda</taxon>
        <taxon>Hexapoda</taxon>
        <taxon>Insecta</taxon>
        <taxon>Pterygota</taxon>
        <taxon>Neoptera</taxon>
        <taxon>Endopterygota</taxon>
        <taxon>Lepidoptera</taxon>
        <taxon>Glossata</taxon>
        <taxon>Ditrysia</taxon>
        <taxon>Tineoidea</taxon>
        <taxon>Psychidae</taxon>
        <taxon>Oiketicinae</taxon>
        <taxon>Eumeta</taxon>
    </lineage>
</organism>
<proteinExistence type="predicted"/>
<gene>
    <name evidence="1" type="ORF">EVAR_95233_1</name>
</gene>
<dbReference type="EMBL" id="BGZK01000184">
    <property type="protein sequence ID" value="GBP26722.1"/>
    <property type="molecule type" value="Genomic_DNA"/>
</dbReference>
<comment type="caution">
    <text evidence="1">The sequence shown here is derived from an EMBL/GenBank/DDBJ whole genome shotgun (WGS) entry which is preliminary data.</text>
</comment>
<sequence>MLNTKRNLKKNLNLFISNRILAYFSTKAKIILTSPKSLGADQQDSSETWKITELRLFSNKAERLPVTDMYVRDVRGVDQSLRIILSELCFE</sequence>
<evidence type="ECO:0000313" key="1">
    <source>
        <dbReference type="EMBL" id="GBP26722.1"/>
    </source>
</evidence>
<reference evidence="1 2" key="1">
    <citation type="journal article" date="2019" name="Commun. Biol.">
        <title>The bagworm genome reveals a unique fibroin gene that provides high tensile strength.</title>
        <authorList>
            <person name="Kono N."/>
            <person name="Nakamura H."/>
            <person name="Ohtoshi R."/>
            <person name="Tomita M."/>
            <person name="Numata K."/>
            <person name="Arakawa K."/>
        </authorList>
    </citation>
    <scope>NUCLEOTIDE SEQUENCE [LARGE SCALE GENOMIC DNA]</scope>
</reference>
<keyword evidence="2" id="KW-1185">Reference proteome</keyword>
<accession>A0A4C1UL84</accession>
<name>A0A4C1UL84_EUMVA</name>